<evidence type="ECO:0000256" key="1">
    <source>
        <dbReference type="SAM" id="SignalP"/>
    </source>
</evidence>
<keyword evidence="3" id="KW-1185">Reference proteome</keyword>
<organism evidence="2 3">
    <name type="scientific">Setaria italica</name>
    <name type="common">Foxtail millet</name>
    <name type="synonym">Panicum italicum</name>
    <dbReference type="NCBI Taxonomy" id="4555"/>
    <lineage>
        <taxon>Eukaryota</taxon>
        <taxon>Viridiplantae</taxon>
        <taxon>Streptophyta</taxon>
        <taxon>Embryophyta</taxon>
        <taxon>Tracheophyta</taxon>
        <taxon>Spermatophyta</taxon>
        <taxon>Magnoliopsida</taxon>
        <taxon>Liliopsida</taxon>
        <taxon>Poales</taxon>
        <taxon>Poaceae</taxon>
        <taxon>PACMAD clade</taxon>
        <taxon>Panicoideae</taxon>
        <taxon>Panicodae</taxon>
        <taxon>Paniceae</taxon>
        <taxon>Cenchrinae</taxon>
        <taxon>Setaria</taxon>
    </lineage>
</organism>
<accession>K4AHC8</accession>
<evidence type="ECO:0000313" key="2">
    <source>
        <dbReference type="EnsemblPlants" id="KQK91246"/>
    </source>
</evidence>
<reference evidence="3" key="1">
    <citation type="journal article" date="2012" name="Nat. Biotechnol.">
        <title>Reference genome sequence of the model plant Setaria.</title>
        <authorList>
            <person name="Bennetzen J.L."/>
            <person name="Schmutz J."/>
            <person name="Wang H."/>
            <person name="Percifield R."/>
            <person name="Hawkins J."/>
            <person name="Pontaroli A.C."/>
            <person name="Estep M."/>
            <person name="Feng L."/>
            <person name="Vaughn J.N."/>
            <person name="Grimwood J."/>
            <person name="Jenkins J."/>
            <person name="Barry K."/>
            <person name="Lindquist E."/>
            <person name="Hellsten U."/>
            <person name="Deshpande S."/>
            <person name="Wang X."/>
            <person name="Wu X."/>
            <person name="Mitros T."/>
            <person name="Triplett J."/>
            <person name="Yang X."/>
            <person name="Ye C.Y."/>
            <person name="Mauro-Herrera M."/>
            <person name="Wang L."/>
            <person name="Li P."/>
            <person name="Sharma M."/>
            <person name="Sharma R."/>
            <person name="Ronald P.C."/>
            <person name="Panaud O."/>
            <person name="Kellogg E.A."/>
            <person name="Brutnell T.P."/>
            <person name="Doust A.N."/>
            <person name="Tuskan G.A."/>
            <person name="Rokhsar D."/>
            <person name="Devos K.M."/>
        </authorList>
    </citation>
    <scope>NUCLEOTIDE SEQUENCE [LARGE SCALE GENOMIC DNA]</scope>
    <source>
        <strain evidence="3">cv. Yugu1</strain>
    </source>
</reference>
<keyword evidence="1" id="KW-0732">Signal</keyword>
<name>K4AHC8_SETIT</name>
<feature type="signal peptide" evidence="1">
    <location>
        <begin position="1"/>
        <end position="15"/>
    </location>
</feature>
<dbReference type="AlphaFoldDB" id="K4AHC8"/>
<dbReference type="EnsemblPlants" id="KQK91246">
    <property type="protein sequence ID" value="KQK91246"/>
    <property type="gene ID" value="SETIT_038285mg"/>
</dbReference>
<feature type="chain" id="PRO_5011942701" evidence="1">
    <location>
        <begin position="16"/>
        <end position="84"/>
    </location>
</feature>
<sequence>MLAHLLMIGLERLVAFSFGMSRNKATDGRTWRLRAWRQRQVGNRITWGLSFAEAKTQNPDQVCGECYVSPAFFRGTEGKEGFYQ</sequence>
<dbReference type="Proteomes" id="UP000004995">
    <property type="component" value="Unassembled WGS sequence"/>
</dbReference>
<dbReference type="HOGENOM" id="CLU_2531778_0_0_1"/>
<reference evidence="2" key="2">
    <citation type="submission" date="2018-08" db="UniProtKB">
        <authorList>
            <consortium name="EnsemblPlants"/>
        </authorList>
    </citation>
    <scope>IDENTIFICATION</scope>
    <source>
        <strain evidence="2">Yugu1</strain>
    </source>
</reference>
<evidence type="ECO:0000313" key="3">
    <source>
        <dbReference type="Proteomes" id="UP000004995"/>
    </source>
</evidence>
<proteinExistence type="predicted"/>
<protein>
    <submittedName>
        <fullName evidence="2">Uncharacterized protein</fullName>
    </submittedName>
</protein>
<dbReference type="EMBL" id="AGNK02006021">
    <property type="status" value="NOT_ANNOTATED_CDS"/>
    <property type="molecule type" value="Genomic_DNA"/>
</dbReference>
<dbReference type="InParanoid" id="K4AHC8"/>
<dbReference type="Gramene" id="KQK91246">
    <property type="protein sequence ID" value="KQK91246"/>
    <property type="gene ID" value="SETIT_038285mg"/>
</dbReference>